<evidence type="ECO:0000313" key="2">
    <source>
        <dbReference type="Proteomes" id="UP000319040"/>
    </source>
</evidence>
<proteinExistence type="predicted"/>
<name>A0A521BXN5_SACCC</name>
<reference evidence="1 2" key="1">
    <citation type="submission" date="2017-05" db="EMBL/GenBank/DDBJ databases">
        <authorList>
            <person name="Varghese N."/>
            <person name="Submissions S."/>
        </authorList>
    </citation>
    <scope>NUCLEOTIDE SEQUENCE [LARGE SCALE GENOMIC DNA]</scope>
    <source>
        <strain evidence="1 2">DSM 27040</strain>
    </source>
</reference>
<sequence>MERRKFIKLTGSFSALATSGLIFSCSNTPTNAYEEELKIRSLAPFNVGEFEDRVSYHIKLIGNGVKTGLTGADDNIICEAPCLSSFGPNHGNDYLAGRGILVRYFGSPEAKELLDIDFKKNIVSTADAIWQTRKPSNNQFKPEFTSRQNDKAYIDKFRSLWALADEVYEWDIDRMKDQNKYGVCQSIGLDAFGAAIKYLK</sequence>
<dbReference type="EMBL" id="FXTB01000002">
    <property type="protein sequence ID" value="SMO51936.1"/>
    <property type="molecule type" value="Genomic_DNA"/>
</dbReference>
<accession>A0A521BXN5</accession>
<dbReference type="Proteomes" id="UP000319040">
    <property type="component" value="Unassembled WGS sequence"/>
</dbReference>
<gene>
    <name evidence="1" type="ORF">SAMN06265379_102189</name>
</gene>
<dbReference type="PROSITE" id="PS51257">
    <property type="entry name" value="PROKAR_LIPOPROTEIN"/>
    <property type="match status" value="1"/>
</dbReference>
<organism evidence="1 2">
    <name type="scientific">Saccharicrinis carchari</name>
    <dbReference type="NCBI Taxonomy" id="1168039"/>
    <lineage>
        <taxon>Bacteria</taxon>
        <taxon>Pseudomonadati</taxon>
        <taxon>Bacteroidota</taxon>
        <taxon>Bacteroidia</taxon>
        <taxon>Marinilabiliales</taxon>
        <taxon>Marinilabiliaceae</taxon>
        <taxon>Saccharicrinis</taxon>
    </lineage>
</organism>
<dbReference type="RefSeq" id="WP_142532501.1">
    <property type="nucleotide sequence ID" value="NZ_FXTB01000002.1"/>
</dbReference>
<keyword evidence="2" id="KW-1185">Reference proteome</keyword>
<protein>
    <submittedName>
        <fullName evidence="1">Uncharacterized protein</fullName>
    </submittedName>
</protein>
<evidence type="ECO:0000313" key="1">
    <source>
        <dbReference type="EMBL" id="SMO51936.1"/>
    </source>
</evidence>
<dbReference type="AlphaFoldDB" id="A0A521BXN5"/>
<dbReference type="OrthoDB" id="1113373at2"/>